<evidence type="ECO:0000256" key="2">
    <source>
        <dbReference type="SAM" id="Phobius"/>
    </source>
</evidence>
<feature type="region of interest" description="Disordered" evidence="1">
    <location>
        <begin position="1"/>
        <end position="56"/>
    </location>
</feature>
<feature type="domain" description="Protein kinase" evidence="3">
    <location>
        <begin position="120"/>
        <end position="348"/>
    </location>
</feature>
<gene>
    <name evidence="4" type="ORF">FIV42_21375</name>
</gene>
<feature type="compositionally biased region" description="Low complexity" evidence="1">
    <location>
        <begin position="406"/>
        <end position="449"/>
    </location>
</feature>
<dbReference type="GO" id="GO:0005524">
    <property type="term" value="F:ATP binding"/>
    <property type="evidence" value="ECO:0007669"/>
    <property type="project" value="InterPro"/>
</dbReference>
<dbReference type="Gene3D" id="1.10.510.10">
    <property type="entry name" value="Transferase(Phosphotransferase) domain 1"/>
    <property type="match status" value="1"/>
</dbReference>
<keyword evidence="2" id="KW-0812">Transmembrane</keyword>
<dbReference type="GO" id="GO:0004672">
    <property type="term" value="F:protein kinase activity"/>
    <property type="evidence" value="ECO:0007669"/>
    <property type="project" value="InterPro"/>
</dbReference>
<feature type="compositionally biased region" description="Basic and acidic residues" evidence="1">
    <location>
        <begin position="13"/>
        <end position="24"/>
    </location>
</feature>
<accession>A0A5B8Y8V1</accession>
<dbReference type="OrthoDB" id="5480219at2"/>
<keyword evidence="2" id="KW-0472">Membrane</keyword>
<dbReference type="SMART" id="SM00220">
    <property type="entry name" value="S_TKc"/>
    <property type="match status" value="1"/>
</dbReference>
<dbReference type="AlphaFoldDB" id="A0A4Y6PY75"/>
<evidence type="ECO:0000256" key="1">
    <source>
        <dbReference type="SAM" id="MobiDB-lite"/>
    </source>
</evidence>
<dbReference type="SUPFAM" id="SSF56112">
    <property type="entry name" value="Protein kinase-like (PK-like)"/>
    <property type="match status" value="1"/>
</dbReference>
<dbReference type="InterPro" id="IPR000719">
    <property type="entry name" value="Prot_kinase_dom"/>
</dbReference>
<evidence type="ECO:0000313" key="4">
    <source>
        <dbReference type="EMBL" id="QDG53203.1"/>
    </source>
</evidence>
<keyword evidence="2" id="KW-1133">Transmembrane helix</keyword>
<dbReference type="Pfam" id="PF00069">
    <property type="entry name" value="Pkinase"/>
    <property type="match status" value="1"/>
</dbReference>
<organism evidence="4 5">
    <name type="scientific">Persicimonas caeni</name>
    <dbReference type="NCBI Taxonomy" id="2292766"/>
    <lineage>
        <taxon>Bacteria</taxon>
        <taxon>Deltaproteobacteria</taxon>
        <taxon>Bradymonadales</taxon>
        <taxon>Bradymonadaceae</taxon>
        <taxon>Persicimonas</taxon>
    </lineage>
</organism>
<feature type="transmembrane region" description="Helical" evidence="2">
    <location>
        <begin position="369"/>
        <end position="387"/>
    </location>
</feature>
<evidence type="ECO:0000259" key="3">
    <source>
        <dbReference type="PROSITE" id="PS50011"/>
    </source>
</evidence>
<sequence length="608" mass="65039">MVDLHGLQQGAGRVEESTEPHREALSVGSSPSPAPSHGGNQQVFAPGGGGGYEGKTDFININDFAQQNAEFAPDSSSAGYEGKTAFIQIDDLQGSQQQQASGPQGPTNIANDQMLRQSYQFGPQSIQQGEVTLIFAQNPLGRPVVLRQVWAGDPSQMPPDIRQRIAQLDALEHPSLVKLNGVFATQSGLWADLQKPEGYRLSAVLQQHGPQDKENVIDWMKQVAEVLDLIHDAELLYGNLTPDAIWIQEDNSIVLEPFDLLSFEKRGDLGPYGAQELKRPPQDRQMSPATDVFSLAAVGAAALTGLPFHAEKLSNYDDQKLAKKLEAALSANPAERPQRASELTDALKAGGGVSLDGLSLNPAELDIKIVAAIAVLLLGGFAGYMYWNKQQAQKARQAQARQAAIAKKQQEAAQPAGGSPAAGSEAGNAGAGSEAGAPAAAGAVAPPGAVQSDPRLTIVSSYRTNPPADGGDKKMSDEEAAAEAKKLRAEAQKHLKDAKNSGSLEEYKAALTKLTSAVRLSGGKPNDEDQKMLEELTSEKEVRQFRDDLRKDIDKALAEGAVGEARLKYKRLHSVDYRADAIGFFHRATSAEVRTVHEPAEKADEDED</sequence>
<reference evidence="4 5" key="1">
    <citation type="submission" date="2019-06" db="EMBL/GenBank/DDBJ databases">
        <title>Persicimonas caeni gen. nov., sp. nov., a predatory bacterium isolated from solar saltern.</title>
        <authorList>
            <person name="Wang S."/>
        </authorList>
    </citation>
    <scope>NUCLEOTIDE SEQUENCE [LARGE SCALE GENOMIC DNA]</scope>
    <source>
        <strain evidence="4 5">YN101</strain>
    </source>
</reference>
<dbReference type="EMBL" id="CP041186">
    <property type="protein sequence ID" value="QDG53203.1"/>
    <property type="molecule type" value="Genomic_DNA"/>
</dbReference>
<feature type="region of interest" description="Disordered" evidence="1">
    <location>
        <begin position="406"/>
        <end position="481"/>
    </location>
</feature>
<evidence type="ECO:0000313" key="5">
    <source>
        <dbReference type="Proteomes" id="UP000315995"/>
    </source>
</evidence>
<proteinExistence type="predicted"/>
<protein>
    <recommendedName>
        <fullName evidence="3">Protein kinase domain-containing protein</fullName>
    </recommendedName>
</protein>
<name>A0A4Y6PY75_PERCE</name>
<accession>A0A4Y6PY75</accession>
<dbReference type="PROSITE" id="PS50011">
    <property type="entry name" value="PROTEIN_KINASE_DOM"/>
    <property type="match status" value="1"/>
</dbReference>
<feature type="compositionally biased region" description="Low complexity" evidence="1">
    <location>
        <begin position="26"/>
        <end position="39"/>
    </location>
</feature>
<dbReference type="Proteomes" id="UP000315995">
    <property type="component" value="Chromosome"/>
</dbReference>
<feature type="compositionally biased region" description="Basic and acidic residues" evidence="1">
    <location>
        <begin position="470"/>
        <end position="481"/>
    </location>
</feature>
<keyword evidence="5" id="KW-1185">Reference proteome</keyword>
<dbReference type="InterPro" id="IPR011009">
    <property type="entry name" value="Kinase-like_dom_sf"/>
</dbReference>